<dbReference type="PANTHER" id="PTHR42695">
    <property type="entry name" value="GLUTAMINE AMIDOTRANSFERASE YLR126C-RELATED"/>
    <property type="match status" value="1"/>
</dbReference>
<dbReference type="CDD" id="cd01741">
    <property type="entry name" value="GATase1_1"/>
    <property type="match status" value="1"/>
</dbReference>
<organism evidence="2 3">
    <name type="scientific">Bombardia bombarda</name>
    <dbReference type="NCBI Taxonomy" id="252184"/>
    <lineage>
        <taxon>Eukaryota</taxon>
        <taxon>Fungi</taxon>
        <taxon>Dikarya</taxon>
        <taxon>Ascomycota</taxon>
        <taxon>Pezizomycotina</taxon>
        <taxon>Sordariomycetes</taxon>
        <taxon>Sordariomycetidae</taxon>
        <taxon>Sordariales</taxon>
        <taxon>Lasiosphaeriaceae</taxon>
        <taxon>Bombardia</taxon>
    </lineage>
</organism>
<keyword evidence="2" id="KW-0315">Glutamine amidotransferase</keyword>
<protein>
    <submittedName>
        <fullName evidence="2">Class I glutamine amidotransferase-like protein</fullName>
    </submittedName>
</protein>
<dbReference type="InterPro" id="IPR017926">
    <property type="entry name" value="GATASE"/>
</dbReference>
<reference evidence="2" key="1">
    <citation type="submission" date="2023-06" db="EMBL/GenBank/DDBJ databases">
        <title>Genome-scale phylogeny and comparative genomics of the fungal order Sordariales.</title>
        <authorList>
            <consortium name="Lawrence Berkeley National Laboratory"/>
            <person name="Hensen N."/>
            <person name="Bonometti L."/>
            <person name="Westerberg I."/>
            <person name="Brannstrom I.O."/>
            <person name="Guillou S."/>
            <person name="Cros-Aarteil S."/>
            <person name="Calhoun S."/>
            <person name="Haridas S."/>
            <person name="Kuo A."/>
            <person name="Mondo S."/>
            <person name="Pangilinan J."/>
            <person name="Riley R."/>
            <person name="LaButti K."/>
            <person name="Andreopoulos B."/>
            <person name="Lipzen A."/>
            <person name="Chen C."/>
            <person name="Yanf M."/>
            <person name="Daum C."/>
            <person name="Ng V."/>
            <person name="Clum A."/>
            <person name="Steindorff A."/>
            <person name="Ohm R."/>
            <person name="Martin F."/>
            <person name="Silar P."/>
            <person name="Natvig D."/>
            <person name="Lalanne C."/>
            <person name="Gautier V."/>
            <person name="Ament-velasquez S.L."/>
            <person name="Kruys A."/>
            <person name="Hutchinson M.I."/>
            <person name="Powell A.J."/>
            <person name="Barry K."/>
            <person name="Miller A.N."/>
            <person name="Grigoriev I.V."/>
            <person name="Debuchy R."/>
            <person name="Gladieux P."/>
            <person name="Thoren M.H."/>
            <person name="Johannesson H."/>
        </authorList>
    </citation>
    <scope>NUCLEOTIDE SEQUENCE</scope>
    <source>
        <strain evidence="2">SMH3391-2</strain>
    </source>
</reference>
<feature type="domain" description="Glutamine amidotransferase" evidence="1">
    <location>
        <begin position="69"/>
        <end position="203"/>
    </location>
</feature>
<dbReference type="PANTHER" id="PTHR42695:SF5">
    <property type="entry name" value="GLUTAMINE AMIDOTRANSFERASE YLR126C-RELATED"/>
    <property type="match status" value="1"/>
</dbReference>
<evidence type="ECO:0000259" key="1">
    <source>
        <dbReference type="Pfam" id="PF00117"/>
    </source>
</evidence>
<dbReference type="PROSITE" id="PS51273">
    <property type="entry name" value="GATASE_TYPE_1"/>
    <property type="match status" value="1"/>
</dbReference>
<name>A0AA40CFZ3_9PEZI</name>
<dbReference type="Proteomes" id="UP001174934">
    <property type="component" value="Unassembled WGS sequence"/>
</dbReference>
<sequence>MGSTPRPIRLAILETDTPIPSVSAKYDGYFGVFQSLFSRAVAPTPLDQILTLTRHDVVNDLNSYPALDAIDAILITGSRHNAFGDDDWITALVEFTRKALLTGGRVRVIGVCFGHQIVGRTMGVLVDRSDRGWEVSVTEIRLTEKGRELFGGRETLRIQQMHRDQVFALPAGAELLAETDVCPNQGFVVPGKVITVQGHPEFTDFIMEELLKARHATGLFTDDMFQSGLERNKQQADGELIASVFVKFLQQ</sequence>
<evidence type="ECO:0000313" key="3">
    <source>
        <dbReference type="Proteomes" id="UP001174934"/>
    </source>
</evidence>
<keyword evidence="3" id="KW-1185">Reference proteome</keyword>
<evidence type="ECO:0000313" key="2">
    <source>
        <dbReference type="EMBL" id="KAK0637072.1"/>
    </source>
</evidence>
<dbReference type="InterPro" id="IPR044992">
    <property type="entry name" value="ChyE-like"/>
</dbReference>
<dbReference type="Gene3D" id="3.40.50.880">
    <property type="match status" value="1"/>
</dbReference>
<dbReference type="AlphaFoldDB" id="A0AA40CFZ3"/>
<dbReference type="EMBL" id="JAULSR010000001">
    <property type="protein sequence ID" value="KAK0637072.1"/>
    <property type="molecule type" value="Genomic_DNA"/>
</dbReference>
<comment type="caution">
    <text evidence="2">The sequence shown here is derived from an EMBL/GenBank/DDBJ whole genome shotgun (WGS) entry which is preliminary data.</text>
</comment>
<proteinExistence type="predicted"/>
<dbReference type="InterPro" id="IPR029062">
    <property type="entry name" value="Class_I_gatase-like"/>
</dbReference>
<gene>
    <name evidence="2" type="ORF">B0T17DRAFT_613711</name>
</gene>
<dbReference type="GO" id="GO:0005829">
    <property type="term" value="C:cytosol"/>
    <property type="evidence" value="ECO:0007669"/>
    <property type="project" value="TreeGrafter"/>
</dbReference>
<dbReference type="SUPFAM" id="SSF52317">
    <property type="entry name" value="Class I glutamine amidotransferase-like"/>
    <property type="match status" value="1"/>
</dbReference>
<dbReference type="Pfam" id="PF00117">
    <property type="entry name" value="GATase"/>
    <property type="match status" value="1"/>
</dbReference>
<accession>A0AA40CFZ3</accession>
<dbReference type="GO" id="GO:0005634">
    <property type="term" value="C:nucleus"/>
    <property type="evidence" value="ECO:0007669"/>
    <property type="project" value="TreeGrafter"/>
</dbReference>